<evidence type="ECO:0000313" key="3">
    <source>
        <dbReference type="Proteomes" id="UP000737113"/>
    </source>
</evidence>
<name>A0A972JM00_9GAMM</name>
<feature type="domain" description="DUF306" evidence="1">
    <location>
        <begin position="33"/>
        <end position="134"/>
    </location>
</feature>
<evidence type="ECO:0000313" key="2">
    <source>
        <dbReference type="EMBL" id="NMH65992.1"/>
    </source>
</evidence>
<accession>A0A972JM00</accession>
<dbReference type="Proteomes" id="UP000737113">
    <property type="component" value="Unassembled WGS sequence"/>
</dbReference>
<dbReference type="PANTHER" id="PTHR35535:SF1">
    <property type="entry name" value="HEAT SHOCK PROTEIN HSLJ"/>
    <property type="match status" value="1"/>
</dbReference>
<dbReference type="PROSITE" id="PS51257">
    <property type="entry name" value="PROKAR_LIPOPROTEIN"/>
    <property type="match status" value="1"/>
</dbReference>
<dbReference type="InterPro" id="IPR005184">
    <property type="entry name" value="DUF306_Meta_HslJ"/>
</dbReference>
<dbReference type="InterPro" id="IPR038670">
    <property type="entry name" value="HslJ-like_sf"/>
</dbReference>
<dbReference type="EMBL" id="JAAXYH010000008">
    <property type="protein sequence ID" value="NMH65992.1"/>
    <property type="molecule type" value="Genomic_DNA"/>
</dbReference>
<proteinExistence type="predicted"/>
<dbReference type="PANTHER" id="PTHR35535">
    <property type="entry name" value="HEAT SHOCK PROTEIN HSLJ"/>
    <property type="match status" value="1"/>
</dbReference>
<evidence type="ECO:0000259" key="1">
    <source>
        <dbReference type="Pfam" id="PF03724"/>
    </source>
</evidence>
<comment type="caution">
    <text evidence="2">The sequence shown here is derived from an EMBL/GenBank/DDBJ whole genome shotgun (WGS) entry which is preliminary data.</text>
</comment>
<gene>
    <name evidence="2" type="ORF">HC757_12560</name>
</gene>
<dbReference type="AlphaFoldDB" id="A0A972JM00"/>
<dbReference type="Pfam" id="PF03724">
    <property type="entry name" value="META"/>
    <property type="match status" value="1"/>
</dbReference>
<organism evidence="2 3">
    <name type="scientific">Shewanella salipaludis</name>
    <dbReference type="NCBI Taxonomy" id="2723052"/>
    <lineage>
        <taxon>Bacteria</taxon>
        <taxon>Pseudomonadati</taxon>
        <taxon>Pseudomonadota</taxon>
        <taxon>Gammaproteobacteria</taxon>
        <taxon>Alteromonadales</taxon>
        <taxon>Shewanellaceae</taxon>
        <taxon>Shewanella</taxon>
    </lineage>
</organism>
<dbReference type="Gene3D" id="2.40.128.270">
    <property type="match status" value="1"/>
</dbReference>
<keyword evidence="3" id="KW-1185">Reference proteome</keyword>
<protein>
    <submittedName>
        <fullName evidence="2">META domain-containing protein</fullName>
    </submittedName>
</protein>
<reference evidence="2" key="1">
    <citation type="submission" date="2020-04" db="EMBL/GenBank/DDBJ databases">
        <title>Description of Shewanella salipaludis sp. nov., isolated from a salt marsh.</title>
        <authorList>
            <person name="Park S."/>
            <person name="Yoon J.-H."/>
        </authorList>
    </citation>
    <scope>NUCLEOTIDE SEQUENCE</scope>
    <source>
        <strain evidence="2">SHSM-M6</strain>
    </source>
</reference>
<dbReference type="RefSeq" id="WP_169564715.1">
    <property type="nucleotide sequence ID" value="NZ_JAAXYH010000008.1"/>
</dbReference>
<sequence length="141" mass="15152">MIKQTLFLGTLLLGLSACQTRPNPDVEDLALMGNWHVERILDKAVLDYSPAQLSFAADGSLAGNNSCNNFFGQYQQQGERLTLAPAGTTMKACVDALMAQETSLMQAMALVAAAELKGDKLALLDAGGRPLLLLRQEQDNN</sequence>
<dbReference type="InterPro" id="IPR053147">
    <property type="entry name" value="Hsp_HslJ-like"/>
</dbReference>